<evidence type="ECO:0000256" key="9">
    <source>
        <dbReference type="ARBA" id="ARBA00049563"/>
    </source>
</evidence>
<dbReference type="HAMAP" id="MF_00185">
    <property type="entry name" value="IPP_trans"/>
    <property type="match status" value="1"/>
</dbReference>
<dbReference type="Proteomes" id="UP000236655">
    <property type="component" value="Chromosome"/>
</dbReference>
<keyword evidence="8 10" id="KW-0460">Magnesium</keyword>
<organism evidence="14 15">
    <name type="scientific">Aquella oligotrophica</name>
    <dbReference type="NCBI Taxonomy" id="2067065"/>
    <lineage>
        <taxon>Bacteria</taxon>
        <taxon>Pseudomonadati</taxon>
        <taxon>Pseudomonadota</taxon>
        <taxon>Betaproteobacteria</taxon>
        <taxon>Neisseriales</taxon>
        <taxon>Neisseriaceae</taxon>
        <taxon>Aquella</taxon>
    </lineage>
</organism>
<feature type="binding site" evidence="10">
    <location>
        <begin position="11"/>
        <end position="18"/>
    </location>
    <ligand>
        <name>ATP</name>
        <dbReference type="ChEBI" id="CHEBI:30616"/>
    </ligand>
</feature>
<evidence type="ECO:0000256" key="5">
    <source>
        <dbReference type="ARBA" id="ARBA00022694"/>
    </source>
</evidence>
<protein>
    <recommendedName>
        <fullName evidence="10">tRNA dimethylallyltransferase</fullName>
        <ecNumber evidence="10">2.5.1.75</ecNumber>
    </recommendedName>
    <alternativeName>
        <fullName evidence="10">Dimethylallyl diphosphate:tRNA dimethylallyltransferase</fullName>
        <shortName evidence="10">DMAPP:tRNA dimethylallyltransferase</shortName>
        <shortName evidence="10">DMATase</shortName>
    </alternativeName>
    <alternativeName>
        <fullName evidence="10">Isopentenyl-diphosphate:tRNA isopentenyltransferase</fullName>
        <shortName evidence="10">IPP transferase</shortName>
        <shortName evidence="10">IPPT</shortName>
        <shortName evidence="10">IPTase</shortName>
    </alternativeName>
</protein>
<dbReference type="GO" id="GO:0005524">
    <property type="term" value="F:ATP binding"/>
    <property type="evidence" value="ECO:0007669"/>
    <property type="project" value="UniProtKB-UniRule"/>
</dbReference>
<dbReference type="RefSeq" id="WP_102951309.1">
    <property type="nucleotide sequence ID" value="NZ_CP024847.1"/>
</dbReference>
<evidence type="ECO:0000256" key="7">
    <source>
        <dbReference type="ARBA" id="ARBA00022840"/>
    </source>
</evidence>
<comment type="similarity">
    <text evidence="3 10 13">Belongs to the IPP transferase family.</text>
</comment>
<dbReference type="AlphaFoldDB" id="A0A2I7N6B7"/>
<evidence type="ECO:0000256" key="6">
    <source>
        <dbReference type="ARBA" id="ARBA00022741"/>
    </source>
</evidence>
<evidence type="ECO:0000256" key="8">
    <source>
        <dbReference type="ARBA" id="ARBA00022842"/>
    </source>
</evidence>
<gene>
    <name evidence="10" type="primary">miaA</name>
    <name evidence="14" type="ORF">CUN60_06765</name>
</gene>
<evidence type="ECO:0000256" key="13">
    <source>
        <dbReference type="RuleBase" id="RU003785"/>
    </source>
</evidence>
<dbReference type="PANTHER" id="PTHR11088">
    <property type="entry name" value="TRNA DIMETHYLALLYLTRANSFERASE"/>
    <property type="match status" value="1"/>
</dbReference>
<comment type="function">
    <text evidence="2 10 12">Catalyzes the transfer of a dimethylallyl group onto the adenine at position 37 in tRNAs that read codons beginning with uridine, leading to the formation of N6-(dimethylallyl)adenosine (i(6)A).</text>
</comment>
<evidence type="ECO:0000256" key="1">
    <source>
        <dbReference type="ARBA" id="ARBA00001946"/>
    </source>
</evidence>
<proteinExistence type="inferred from homology"/>
<feature type="region of interest" description="Interaction with substrate tRNA" evidence="10">
    <location>
        <begin position="36"/>
        <end position="39"/>
    </location>
</feature>
<reference evidence="15" key="1">
    <citation type="submission" date="2017-11" db="EMBL/GenBank/DDBJ databases">
        <authorList>
            <person name="Chan K.G."/>
            <person name="Lee L.S."/>
        </authorList>
    </citation>
    <scope>NUCLEOTIDE SEQUENCE [LARGE SCALE GENOMIC DNA]</scope>
    <source>
        <strain evidence="15">DSM 100970</strain>
    </source>
</reference>
<sequence>MANKRAILLMGPTAAGKTAIALGLANHLPIEIISVDSALIYRGLDIGSAKPSRAELLQVPHHLIDILSPLENYSVADFLKDCNQCISDICERGKLPVLTGGTMMYFNALINGISELPEANPEIRQQLEIDFDKNGNLSMHQRLMALDPVSAAKINPNDRQRIERALEVYYICGKPMSIMQKEKWIPGLPDCEYLSLGIMPTNRELLHQRINQRFDSMLEMGIIDEVANLRLQYPELTDKHNSMRMVGYSQVWSYLEGIIDYEGLRMEGMAATRQLAKRQLTWLRSLPLQVIDDPQLNQSILLQKTLDLISSWIY</sequence>
<feature type="site" description="Interaction with substrate tRNA" evidence="10">
    <location>
        <position position="124"/>
    </location>
</feature>
<dbReference type="KEGG" id="nba:CUN60_06765"/>
<keyword evidence="5 10" id="KW-0819">tRNA processing</keyword>
<dbReference type="Gene3D" id="3.40.50.300">
    <property type="entry name" value="P-loop containing nucleotide triphosphate hydrolases"/>
    <property type="match status" value="1"/>
</dbReference>
<dbReference type="Pfam" id="PF01715">
    <property type="entry name" value="IPPT"/>
    <property type="match status" value="1"/>
</dbReference>
<dbReference type="EMBL" id="CP024847">
    <property type="protein sequence ID" value="AUR52013.1"/>
    <property type="molecule type" value="Genomic_DNA"/>
</dbReference>
<dbReference type="InterPro" id="IPR039657">
    <property type="entry name" value="Dimethylallyltransferase"/>
</dbReference>
<feature type="site" description="Interaction with substrate tRNA" evidence="10">
    <location>
        <position position="102"/>
    </location>
</feature>
<dbReference type="InterPro" id="IPR018022">
    <property type="entry name" value="IPT"/>
</dbReference>
<dbReference type="GO" id="GO:0006400">
    <property type="term" value="P:tRNA modification"/>
    <property type="evidence" value="ECO:0007669"/>
    <property type="project" value="TreeGrafter"/>
</dbReference>
<evidence type="ECO:0000256" key="4">
    <source>
        <dbReference type="ARBA" id="ARBA00022679"/>
    </source>
</evidence>
<comment type="caution">
    <text evidence="10">Lacks conserved residue(s) required for the propagation of feature annotation.</text>
</comment>
<dbReference type="PANTHER" id="PTHR11088:SF60">
    <property type="entry name" value="TRNA DIMETHYLALLYLTRANSFERASE"/>
    <property type="match status" value="1"/>
</dbReference>
<evidence type="ECO:0000256" key="2">
    <source>
        <dbReference type="ARBA" id="ARBA00003213"/>
    </source>
</evidence>
<dbReference type="InterPro" id="IPR027417">
    <property type="entry name" value="P-loop_NTPase"/>
</dbReference>
<keyword evidence="15" id="KW-1185">Reference proteome</keyword>
<dbReference type="NCBIfam" id="TIGR00174">
    <property type="entry name" value="miaA"/>
    <property type="match status" value="1"/>
</dbReference>
<name>A0A2I7N6B7_9NEIS</name>
<comment type="catalytic activity">
    <reaction evidence="9 10 11">
        <text>adenosine(37) in tRNA + dimethylallyl diphosphate = N(6)-dimethylallyladenosine(37) in tRNA + diphosphate</text>
        <dbReference type="Rhea" id="RHEA:26482"/>
        <dbReference type="Rhea" id="RHEA-COMP:10162"/>
        <dbReference type="Rhea" id="RHEA-COMP:10375"/>
        <dbReference type="ChEBI" id="CHEBI:33019"/>
        <dbReference type="ChEBI" id="CHEBI:57623"/>
        <dbReference type="ChEBI" id="CHEBI:74411"/>
        <dbReference type="ChEBI" id="CHEBI:74415"/>
        <dbReference type="EC" id="2.5.1.75"/>
    </reaction>
</comment>
<dbReference type="FunFam" id="1.10.20.140:FF:000001">
    <property type="entry name" value="tRNA dimethylallyltransferase"/>
    <property type="match status" value="1"/>
</dbReference>
<dbReference type="OrthoDB" id="9776390at2"/>
<evidence type="ECO:0000256" key="10">
    <source>
        <dbReference type="HAMAP-Rule" id="MF_00185"/>
    </source>
</evidence>
<evidence type="ECO:0000313" key="14">
    <source>
        <dbReference type="EMBL" id="AUR52013.1"/>
    </source>
</evidence>
<evidence type="ECO:0000313" key="15">
    <source>
        <dbReference type="Proteomes" id="UP000236655"/>
    </source>
</evidence>
<comment type="subunit">
    <text evidence="10">Monomer.</text>
</comment>
<dbReference type="SUPFAM" id="SSF52540">
    <property type="entry name" value="P-loop containing nucleoside triphosphate hydrolases"/>
    <property type="match status" value="2"/>
</dbReference>
<evidence type="ECO:0000256" key="11">
    <source>
        <dbReference type="RuleBase" id="RU003783"/>
    </source>
</evidence>
<dbReference type="GO" id="GO:0052381">
    <property type="term" value="F:tRNA dimethylallyltransferase activity"/>
    <property type="evidence" value="ECO:0007669"/>
    <property type="project" value="UniProtKB-UniRule"/>
</dbReference>
<keyword evidence="6 10" id="KW-0547">Nucleotide-binding</keyword>
<dbReference type="EC" id="2.5.1.75" evidence="10"/>
<dbReference type="Gene3D" id="1.10.20.140">
    <property type="match status" value="1"/>
</dbReference>
<accession>A0A2I7N6B7</accession>
<feature type="region of interest" description="Interaction with substrate tRNA" evidence="10">
    <location>
        <begin position="160"/>
        <end position="164"/>
    </location>
</feature>
<evidence type="ECO:0000256" key="12">
    <source>
        <dbReference type="RuleBase" id="RU003784"/>
    </source>
</evidence>
<comment type="cofactor">
    <cofactor evidence="1 10">
        <name>Mg(2+)</name>
        <dbReference type="ChEBI" id="CHEBI:18420"/>
    </cofactor>
</comment>
<keyword evidence="4 10" id="KW-0808">Transferase</keyword>
<feature type="binding site" evidence="10">
    <location>
        <begin position="13"/>
        <end position="18"/>
    </location>
    <ligand>
        <name>substrate</name>
    </ligand>
</feature>
<evidence type="ECO:0000256" key="3">
    <source>
        <dbReference type="ARBA" id="ARBA00005842"/>
    </source>
</evidence>
<keyword evidence="7 10" id="KW-0067">ATP-binding</keyword>